<reference evidence="3" key="1">
    <citation type="journal article" date="2020" name="Stud. Mycol.">
        <title>101 Dothideomycetes genomes: a test case for predicting lifestyles and emergence of pathogens.</title>
        <authorList>
            <person name="Haridas S."/>
            <person name="Albert R."/>
            <person name="Binder M."/>
            <person name="Bloem J."/>
            <person name="Labutti K."/>
            <person name="Salamov A."/>
            <person name="Andreopoulos B."/>
            <person name="Baker S."/>
            <person name="Barry K."/>
            <person name="Bills G."/>
            <person name="Bluhm B."/>
            <person name="Cannon C."/>
            <person name="Castanera R."/>
            <person name="Culley D."/>
            <person name="Daum C."/>
            <person name="Ezra D."/>
            <person name="Gonzalez J."/>
            <person name="Henrissat B."/>
            <person name="Kuo A."/>
            <person name="Liang C."/>
            <person name="Lipzen A."/>
            <person name="Lutzoni F."/>
            <person name="Magnuson J."/>
            <person name="Mondo S."/>
            <person name="Nolan M."/>
            <person name="Ohm R."/>
            <person name="Pangilinan J."/>
            <person name="Park H.-J."/>
            <person name="Ramirez L."/>
            <person name="Alfaro M."/>
            <person name="Sun H."/>
            <person name="Tritt A."/>
            <person name="Yoshinaga Y."/>
            <person name="Zwiers L.-H."/>
            <person name="Turgeon B."/>
            <person name="Goodwin S."/>
            <person name="Spatafora J."/>
            <person name="Crous P."/>
            <person name="Grigoriev I."/>
        </authorList>
    </citation>
    <scope>NUCLEOTIDE SEQUENCE</scope>
    <source>
        <strain evidence="3">CBS 130266</strain>
    </source>
</reference>
<evidence type="ECO:0000313" key="3">
    <source>
        <dbReference type="EMBL" id="KAF2430409.1"/>
    </source>
</evidence>
<protein>
    <submittedName>
        <fullName evidence="3">HPP family protein</fullName>
    </submittedName>
</protein>
<dbReference type="OrthoDB" id="2016548at2759"/>
<feature type="transmembrane region" description="Helical" evidence="1">
    <location>
        <begin position="190"/>
        <end position="212"/>
    </location>
</feature>
<organism evidence="3 4">
    <name type="scientific">Tothia fuscella</name>
    <dbReference type="NCBI Taxonomy" id="1048955"/>
    <lineage>
        <taxon>Eukaryota</taxon>
        <taxon>Fungi</taxon>
        <taxon>Dikarya</taxon>
        <taxon>Ascomycota</taxon>
        <taxon>Pezizomycotina</taxon>
        <taxon>Dothideomycetes</taxon>
        <taxon>Pleosporomycetidae</taxon>
        <taxon>Venturiales</taxon>
        <taxon>Cylindrosympodiaceae</taxon>
        <taxon>Tothia</taxon>
    </lineage>
</organism>
<keyword evidence="1" id="KW-0472">Membrane</keyword>
<feature type="transmembrane region" description="Helical" evidence="1">
    <location>
        <begin position="150"/>
        <end position="170"/>
    </location>
</feature>
<keyword evidence="4" id="KW-1185">Reference proteome</keyword>
<evidence type="ECO:0000256" key="1">
    <source>
        <dbReference type="SAM" id="Phobius"/>
    </source>
</evidence>
<keyword evidence="1" id="KW-0812">Transmembrane</keyword>
<feature type="transmembrane region" description="Helical" evidence="1">
    <location>
        <begin position="58"/>
        <end position="82"/>
    </location>
</feature>
<proteinExistence type="predicted"/>
<feature type="domain" description="HPP transmembrane region" evidence="2">
    <location>
        <begin position="60"/>
        <end position="220"/>
    </location>
</feature>
<gene>
    <name evidence="3" type="ORF">EJ08DRAFT_649712</name>
</gene>
<dbReference type="AlphaFoldDB" id="A0A9P4NSC6"/>
<dbReference type="InterPro" id="IPR058581">
    <property type="entry name" value="TM_HPP"/>
</dbReference>
<dbReference type="PANTHER" id="PTHR33741">
    <property type="entry name" value="TRANSMEMBRANE PROTEIN DDB_G0269096-RELATED"/>
    <property type="match status" value="1"/>
</dbReference>
<comment type="caution">
    <text evidence="3">The sequence shown here is derived from an EMBL/GenBank/DDBJ whole genome shotgun (WGS) entry which is preliminary data.</text>
</comment>
<dbReference type="EMBL" id="MU007039">
    <property type="protein sequence ID" value="KAF2430409.1"/>
    <property type="molecule type" value="Genomic_DNA"/>
</dbReference>
<sequence>MKENKLNEASKWRFPAAKDVHFDVDVYLNRFIPPSQLHRFPRVIARFLGYREVPYKEIGNVIVAFWALVGAFLGLLLTTAVFRYSSLLQSYDPPVLFASLGATAILDYNTIQSPLAQPRASLLGHTLAATVGVCIAKLAMLGGDITNIRWIIGPLSCGVASFVMAMTNTVHPPGGATAVLAAVDPTINKMGWIFIPLLLLGSVLMTFVALAVNNIQRQFPVFWWTPQDVGIKEHPDIEYAGEVQEKNILSNVGESGFKQTIILNPDRILVPEGFSLDPEQTQVLEVLRLQLKEWEVEEEHHHFMFTGSDTTHVEQGTIP</sequence>
<evidence type="ECO:0000313" key="4">
    <source>
        <dbReference type="Proteomes" id="UP000800235"/>
    </source>
</evidence>
<keyword evidence="1" id="KW-1133">Transmembrane helix</keyword>
<dbReference type="InterPro" id="IPR007065">
    <property type="entry name" value="HPP"/>
</dbReference>
<dbReference type="Pfam" id="PF04982">
    <property type="entry name" value="TM_HPP"/>
    <property type="match status" value="1"/>
</dbReference>
<dbReference type="PANTHER" id="PTHR33741:SF5">
    <property type="entry name" value="TRANSMEMBRANE PROTEIN DDB_G0269096-RELATED"/>
    <property type="match status" value="1"/>
</dbReference>
<evidence type="ECO:0000259" key="2">
    <source>
        <dbReference type="Pfam" id="PF04982"/>
    </source>
</evidence>
<accession>A0A9P4NSC6</accession>
<name>A0A9P4NSC6_9PEZI</name>
<dbReference type="Proteomes" id="UP000800235">
    <property type="component" value="Unassembled WGS sequence"/>
</dbReference>
<feature type="transmembrane region" description="Helical" evidence="1">
    <location>
        <begin position="123"/>
        <end position="143"/>
    </location>
</feature>